<dbReference type="InterPro" id="IPR020846">
    <property type="entry name" value="MFS_dom"/>
</dbReference>
<keyword evidence="2" id="KW-0813">Transport</keyword>
<feature type="transmembrane region" description="Helical" evidence="6">
    <location>
        <begin position="387"/>
        <end position="409"/>
    </location>
</feature>
<keyword evidence="4 6" id="KW-1133">Transmembrane helix</keyword>
<keyword evidence="3 6" id="KW-0812">Transmembrane</keyword>
<dbReference type="PANTHER" id="PTHR43791:SF48">
    <property type="entry name" value="TRANSPORTER, PUTATIVE (AFU_ORTHOLOGUE AFUA_4G01000)-RELATED"/>
    <property type="match status" value="1"/>
</dbReference>
<evidence type="ECO:0000256" key="5">
    <source>
        <dbReference type="ARBA" id="ARBA00023136"/>
    </source>
</evidence>
<feature type="transmembrane region" description="Helical" evidence="6">
    <location>
        <begin position="158"/>
        <end position="183"/>
    </location>
</feature>
<comment type="subcellular location">
    <subcellularLocation>
        <location evidence="1">Membrane</location>
        <topology evidence="1">Multi-pass membrane protein</topology>
    </subcellularLocation>
</comment>
<feature type="transmembrane region" description="Helical" evidence="6">
    <location>
        <begin position="259"/>
        <end position="284"/>
    </location>
</feature>
<feature type="transmembrane region" description="Helical" evidence="6">
    <location>
        <begin position="98"/>
        <end position="118"/>
    </location>
</feature>
<protein>
    <submittedName>
        <fullName evidence="8">Putative MFS general substrate transporter</fullName>
    </submittedName>
</protein>
<dbReference type="Gene3D" id="1.20.1250.20">
    <property type="entry name" value="MFS general substrate transporter like domains"/>
    <property type="match status" value="2"/>
</dbReference>
<evidence type="ECO:0000256" key="1">
    <source>
        <dbReference type="ARBA" id="ARBA00004141"/>
    </source>
</evidence>
<dbReference type="GO" id="GO:0016020">
    <property type="term" value="C:membrane"/>
    <property type="evidence" value="ECO:0007669"/>
    <property type="project" value="UniProtKB-SubCell"/>
</dbReference>
<feature type="transmembrane region" description="Helical" evidence="6">
    <location>
        <begin position="421"/>
        <end position="443"/>
    </location>
</feature>
<evidence type="ECO:0000313" key="8">
    <source>
        <dbReference type="EMBL" id="KTB28345.1"/>
    </source>
</evidence>
<dbReference type="AlphaFoldDB" id="A0A0W0EW96"/>
<feature type="domain" description="Major facilitator superfamily (MFS) profile" evidence="7">
    <location>
        <begin position="33"/>
        <end position="446"/>
    </location>
</feature>
<dbReference type="FunFam" id="1.20.1250.20:FF:000013">
    <property type="entry name" value="MFS general substrate transporter"/>
    <property type="match status" value="1"/>
</dbReference>
<dbReference type="PROSITE" id="PS50850">
    <property type="entry name" value="MFS"/>
    <property type="match status" value="1"/>
</dbReference>
<feature type="transmembrane region" description="Helical" evidence="6">
    <location>
        <begin position="195"/>
        <end position="213"/>
    </location>
</feature>
<dbReference type="Pfam" id="PF07690">
    <property type="entry name" value="MFS_1"/>
    <property type="match status" value="1"/>
</dbReference>
<dbReference type="InterPro" id="IPR036259">
    <property type="entry name" value="MFS_trans_sf"/>
</dbReference>
<dbReference type="GO" id="GO:0022857">
    <property type="term" value="F:transmembrane transporter activity"/>
    <property type="evidence" value="ECO:0007669"/>
    <property type="project" value="InterPro"/>
</dbReference>
<evidence type="ECO:0000256" key="6">
    <source>
        <dbReference type="SAM" id="Phobius"/>
    </source>
</evidence>
<sequence>MSDEKTGSDFSEAPNAIDPVAERRLLQKLDWRLIPLFTLIYCTNFVDRTAIGNAKIAGIEKDLQMTGFDYNVALTVFYIFYIVAEVPSNLALKHFGSVWLAAMVVMFGAVAIGTAFVTSYGGLVVSRVFLGIAEGGTLSGLVYVLSGYYRRSELVLRVGVFFGVAPTLAGAFGGLLASGLLSVGNINSVTSWRKIFLIGIITCGIGLACFFILPNDPQRTRMFNEEERALALARIDADQAVETQGVKEKTSLKLVLRSFSFTTTACAILYLLINISFQGLSLFMPTVVATLGNYTVVESQLRTVPPYLVGAVWAIFCSYCSFRVKRRAPFILLSTLLMVTGYAIAVGTKNSKARYAACFLSITGGSNAGPMVLAWGTGNAAPDTVKAVATALIPGIGTIGAVIAVWTYLPTDAPNYHNGNTLNLSTSSFTCVLVLLVVLYIRLENAKRNRGERNYRLEGKSRKEIEELGYLHPGFRYQV</sequence>
<comment type="caution">
    <text evidence="8">The sequence shown here is derived from an EMBL/GenBank/DDBJ whole genome shotgun (WGS) entry which is preliminary data.</text>
</comment>
<evidence type="ECO:0000313" key="9">
    <source>
        <dbReference type="Proteomes" id="UP000054988"/>
    </source>
</evidence>
<dbReference type="InterPro" id="IPR011701">
    <property type="entry name" value="MFS"/>
</dbReference>
<evidence type="ECO:0000256" key="3">
    <source>
        <dbReference type="ARBA" id="ARBA00022692"/>
    </source>
</evidence>
<gene>
    <name evidence="8" type="ORF">WG66_19099</name>
</gene>
<keyword evidence="5 6" id="KW-0472">Membrane</keyword>
<dbReference type="SUPFAM" id="SSF103473">
    <property type="entry name" value="MFS general substrate transporter"/>
    <property type="match status" value="1"/>
</dbReference>
<evidence type="ECO:0000259" key="7">
    <source>
        <dbReference type="PROSITE" id="PS50850"/>
    </source>
</evidence>
<feature type="transmembrane region" description="Helical" evidence="6">
    <location>
        <begin position="124"/>
        <end position="146"/>
    </location>
</feature>
<dbReference type="Proteomes" id="UP000054988">
    <property type="component" value="Unassembled WGS sequence"/>
</dbReference>
<proteinExistence type="predicted"/>
<organism evidence="8 9">
    <name type="scientific">Moniliophthora roreri</name>
    <name type="common">Frosty pod rot fungus</name>
    <name type="synonym">Monilia roreri</name>
    <dbReference type="NCBI Taxonomy" id="221103"/>
    <lineage>
        <taxon>Eukaryota</taxon>
        <taxon>Fungi</taxon>
        <taxon>Dikarya</taxon>
        <taxon>Basidiomycota</taxon>
        <taxon>Agaricomycotina</taxon>
        <taxon>Agaricomycetes</taxon>
        <taxon>Agaricomycetidae</taxon>
        <taxon>Agaricales</taxon>
        <taxon>Marasmiineae</taxon>
        <taxon>Marasmiaceae</taxon>
        <taxon>Moniliophthora</taxon>
    </lineage>
</organism>
<evidence type="ECO:0000256" key="4">
    <source>
        <dbReference type="ARBA" id="ARBA00022989"/>
    </source>
</evidence>
<dbReference type="EMBL" id="LATX01002485">
    <property type="protein sequence ID" value="KTB28345.1"/>
    <property type="molecule type" value="Genomic_DNA"/>
</dbReference>
<dbReference type="FunFam" id="1.20.1250.20:FF:000018">
    <property type="entry name" value="MFS transporter permease"/>
    <property type="match status" value="1"/>
</dbReference>
<accession>A0A0W0EW96</accession>
<reference evidence="8 9" key="1">
    <citation type="submission" date="2015-12" db="EMBL/GenBank/DDBJ databases">
        <title>Draft genome sequence of Moniliophthora roreri, the causal agent of frosty pod rot of cacao.</title>
        <authorList>
            <person name="Aime M.C."/>
            <person name="Diaz-Valderrama J.R."/>
            <person name="Kijpornyongpan T."/>
            <person name="Phillips-Mora W."/>
        </authorList>
    </citation>
    <scope>NUCLEOTIDE SEQUENCE [LARGE SCALE GENOMIC DNA]</scope>
    <source>
        <strain evidence="8 9">MCA 2952</strain>
    </source>
</reference>
<feature type="transmembrane region" description="Helical" evidence="6">
    <location>
        <begin position="353"/>
        <end position="375"/>
    </location>
</feature>
<dbReference type="PANTHER" id="PTHR43791">
    <property type="entry name" value="PERMEASE-RELATED"/>
    <property type="match status" value="1"/>
</dbReference>
<feature type="transmembrane region" description="Helical" evidence="6">
    <location>
        <begin position="329"/>
        <end position="347"/>
    </location>
</feature>
<feature type="transmembrane region" description="Helical" evidence="6">
    <location>
        <begin position="304"/>
        <end position="322"/>
    </location>
</feature>
<evidence type="ECO:0000256" key="2">
    <source>
        <dbReference type="ARBA" id="ARBA00022448"/>
    </source>
</evidence>
<feature type="transmembrane region" description="Helical" evidence="6">
    <location>
        <begin position="68"/>
        <end position="86"/>
    </location>
</feature>
<dbReference type="eggNOG" id="KOG2533">
    <property type="taxonomic scope" value="Eukaryota"/>
</dbReference>
<name>A0A0W0EW96_MONRR</name>